<keyword evidence="4" id="KW-0414">Isoprene biosynthesis</keyword>
<dbReference type="InterPro" id="IPR002347">
    <property type="entry name" value="SDR_fam"/>
</dbReference>
<dbReference type="InterPro" id="IPR020904">
    <property type="entry name" value="Sc_DH/Rdtase_CS"/>
</dbReference>
<feature type="site" description="Positions MEP for the nucleophilic attack" evidence="4">
    <location>
        <position position="226"/>
    </location>
</feature>
<dbReference type="PROSITE" id="PS00061">
    <property type="entry name" value="ADH_SHORT"/>
    <property type="match status" value="1"/>
</dbReference>
<dbReference type="Pfam" id="PF00106">
    <property type="entry name" value="adh_short"/>
    <property type="match status" value="1"/>
</dbReference>
<evidence type="ECO:0000313" key="6">
    <source>
        <dbReference type="EMBL" id="NYF39882.1"/>
    </source>
</evidence>
<dbReference type="Pfam" id="PF01128">
    <property type="entry name" value="IspD"/>
    <property type="match status" value="1"/>
</dbReference>
<keyword evidence="3 4" id="KW-0548">Nucleotidyltransferase</keyword>
<dbReference type="HAMAP" id="MF_00108">
    <property type="entry name" value="IspD"/>
    <property type="match status" value="1"/>
</dbReference>
<dbReference type="PANTHER" id="PTHR32125">
    <property type="entry name" value="2-C-METHYL-D-ERYTHRITOL 4-PHOSPHATE CYTIDYLYLTRANSFERASE, CHLOROPLASTIC"/>
    <property type="match status" value="1"/>
</dbReference>
<evidence type="ECO:0000256" key="1">
    <source>
        <dbReference type="ARBA" id="ARBA00006484"/>
    </source>
</evidence>
<dbReference type="SUPFAM" id="SSF53448">
    <property type="entry name" value="Nucleotide-diphospho-sugar transferases"/>
    <property type="match status" value="1"/>
</dbReference>
<gene>
    <name evidence="4" type="primary">ispD</name>
    <name evidence="6" type="ORF">HDA43_002041</name>
</gene>
<comment type="caution">
    <text evidence="6">The sequence shown here is derived from an EMBL/GenBank/DDBJ whole genome shotgun (WGS) entry which is preliminary data.</text>
</comment>
<dbReference type="Gene3D" id="3.40.50.720">
    <property type="entry name" value="NAD(P)-binding Rossmann-like Domain"/>
    <property type="match status" value="1"/>
</dbReference>
<comment type="similarity">
    <text evidence="4">Belongs to the IspD/TarI cytidylyltransferase family. IspD subfamily.</text>
</comment>
<proteinExistence type="inferred from homology"/>
<dbReference type="PIRSF" id="PIRSF036586">
    <property type="entry name" value="CDP-ribitol_syn"/>
    <property type="match status" value="1"/>
</dbReference>
<dbReference type="CDD" id="cd02516">
    <property type="entry name" value="CDP-ME_synthetase"/>
    <property type="match status" value="1"/>
</dbReference>
<evidence type="ECO:0000313" key="7">
    <source>
        <dbReference type="Proteomes" id="UP000576393"/>
    </source>
</evidence>
<evidence type="ECO:0000256" key="4">
    <source>
        <dbReference type="HAMAP-Rule" id="MF_00108"/>
    </source>
</evidence>
<dbReference type="InterPro" id="IPR036291">
    <property type="entry name" value="NAD(P)-bd_dom_sf"/>
</dbReference>
<name>A0A852URS7_9ACTN</name>
<feature type="site" description="Transition state stabilizer" evidence="4">
    <location>
        <position position="29"/>
    </location>
</feature>
<dbReference type="SUPFAM" id="SSF51735">
    <property type="entry name" value="NAD(P)-binding Rossmann-fold domains"/>
    <property type="match status" value="1"/>
</dbReference>
<comment type="pathway">
    <text evidence="4">Isoprenoid biosynthesis; isopentenyl diphosphate biosynthesis via DXP pathway; isopentenyl diphosphate from 1-deoxy-D-xylulose 5-phosphate: step 2/6.</text>
</comment>
<dbReference type="InterPro" id="IPR034683">
    <property type="entry name" value="IspD/TarI"/>
</dbReference>
<protein>
    <recommendedName>
        <fullName evidence="4">2-C-methyl-D-erythritol 4-phosphate cytidylyltransferase</fullName>
        <ecNumber evidence="4">2.7.7.60</ecNumber>
    </recommendedName>
    <alternativeName>
        <fullName evidence="4">4-diphosphocytidyl-2C-methyl-D-erythritol synthase</fullName>
    </alternativeName>
    <alternativeName>
        <fullName evidence="4">MEP cytidylyltransferase</fullName>
        <shortName evidence="4">MCT</shortName>
    </alternativeName>
</protein>
<dbReference type="GO" id="GO:0050518">
    <property type="term" value="F:2-C-methyl-D-erythritol 4-phosphate cytidylyltransferase activity"/>
    <property type="evidence" value="ECO:0007669"/>
    <property type="project" value="UniProtKB-UniRule"/>
</dbReference>
<dbReference type="EC" id="2.7.7.60" evidence="4"/>
<dbReference type="InterPro" id="IPR029044">
    <property type="entry name" value="Nucleotide-diphossugar_trans"/>
</dbReference>
<dbReference type="PRINTS" id="PR00080">
    <property type="entry name" value="SDRFAMILY"/>
</dbReference>
<comment type="similarity">
    <text evidence="1 5">Belongs to the short-chain dehydrogenases/reductases (SDR) family.</text>
</comment>
<evidence type="ECO:0000256" key="5">
    <source>
        <dbReference type="RuleBase" id="RU000363"/>
    </source>
</evidence>
<dbReference type="Proteomes" id="UP000576393">
    <property type="component" value="Unassembled WGS sequence"/>
</dbReference>
<dbReference type="Gene3D" id="3.90.550.10">
    <property type="entry name" value="Spore Coat Polysaccharide Biosynthesis Protein SpsA, Chain A"/>
    <property type="match status" value="1"/>
</dbReference>
<dbReference type="InterPro" id="IPR001228">
    <property type="entry name" value="IspD"/>
</dbReference>
<dbReference type="EMBL" id="JACCCO010000001">
    <property type="protein sequence ID" value="NYF39882.1"/>
    <property type="molecule type" value="Genomic_DNA"/>
</dbReference>
<evidence type="ECO:0000256" key="2">
    <source>
        <dbReference type="ARBA" id="ARBA00022679"/>
    </source>
</evidence>
<dbReference type="AlphaFoldDB" id="A0A852URS7"/>
<feature type="site" description="Transition state stabilizer" evidence="4">
    <location>
        <position position="22"/>
    </location>
</feature>
<dbReference type="InterPro" id="IPR050088">
    <property type="entry name" value="IspD/TarI_cytidylyltransf_bact"/>
</dbReference>
<keyword evidence="7" id="KW-1185">Reference proteome</keyword>
<accession>A0A852URS7</accession>
<comment type="function">
    <text evidence="4">Catalyzes the formation of 4-diphosphocytidyl-2-C-methyl-D-erythritol from CTP and 2-C-methyl-D-erythritol 4-phosphate (MEP).</text>
</comment>
<dbReference type="InterPro" id="IPR012115">
    <property type="entry name" value="CDP-ribitol_syn"/>
</dbReference>
<dbReference type="PRINTS" id="PR00081">
    <property type="entry name" value="GDHRDH"/>
</dbReference>
<dbReference type="PANTHER" id="PTHR32125:SF4">
    <property type="entry name" value="2-C-METHYL-D-ERYTHRITOL 4-PHOSPHATE CYTIDYLYLTRANSFERASE, CHLOROPLASTIC"/>
    <property type="match status" value="1"/>
</dbReference>
<organism evidence="6 7">
    <name type="scientific">Streptosporangium sandarakinum</name>
    <dbReference type="NCBI Taxonomy" id="1260955"/>
    <lineage>
        <taxon>Bacteria</taxon>
        <taxon>Bacillati</taxon>
        <taxon>Actinomycetota</taxon>
        <taxon>Actinomycetes</taxon>
        <taxon>Streptosporangiales</taxon>
        <taxon>Streptosporangiaceae</taxon>
        <taxon>Streptosporangium</taxon>
    </lineage>
</organism>
<dbReference type="UniPathway" id="UPA00056">
    <property type="reaction ID" value="UER00093"/>
</dbReference>
<keyword evidence="2 4" id="KW-0808">Transferase</keyword>
<evidence type="ECO:0000256" key="3">
    <source>
        <dbReference type="ARBA" id="ARBA00022695"/>
    </source>
</evidence>
<sequence>MAALEPRLRTVAVVLAGGVGQRVGLNTPKQLIKVAGRTIMEHTLSVFDAAPEIDEIVVLMTPGFTVDVERLVARNGFRKVSKVLEGGATRPETTWRALQALGTRECDVLLHDAVRPLLEPRIITECVEALKVYSAVDVAIPSSDTIVVAAPGPRGEIVRDVPDRSRLRRGQTPQCFRLSVVREAYERAFADPDFDRQPPTDDCGVVLRYLPDVPIYIVPGSEHNMKVTHPVDVFIADKLFQLAAGAAPHHSAFAHRQALQGRTVVVFGGSYGIGAEVVELAGRHGAQVFPFSRSLNGVRVEDPQAVSDALDLAAKETGRIDYVVNTAGVLHMGDLGEANDATVAETVGVNYIGPVNIARAALPHLRETRGHLLLYTSSSYTRGRAGYSLYSSTKAAVVNLTQALADEWAEDGVRVNCVNPERTSTPMRVRAFGEEPAHTLLSPRAVAETSLDVLISDITGHVIDVRVDAG</sequence>
<reference evidence="6 7" key="1">
    <citation type="submission" date="2020-07" db="EMBL/GenBank/DDBJ databases">
        <title>Sequencing the genomes of 1000 actinobacteria strains.</title>
        <authorList>
            <person name="Klenk H.-P."/>
        </authorList>
    </citation>
    <scope>NUCLEOTIDE SEQUENCE [LARGE SCALE GENOMIC DNA]</scope>
    <source>
        <strain evidence="6 7">DSM 45763</strain>
    </source>
</reference>
<feature type="site" description="Positions MEP for the nucleophilic attack" evidence="4">
    <location>
        <position position="164"/>
    </location>
</feature>
<dbReference type="CDD" id="cd05233">
    <property type="entry name" value="SDR_c"/>
    <property type="match status" value="1"/>
</dbReference>
<comment type="catalytic activity">
    <reaction evidence="4">
        <text>2-C-methyl-D-erythritol 4-phosphate + CTP + H(+) = 4-CDP-2-C-methyl-D-erythritol + diphosphate</text>
        <dbReference type="Rhea" id="RHEA:13429"/>
        <dbReference type="ChEBI" id="CHEBI:15378"/>
        <dbReference type="ChEBI" id="CHEBI:33019"/>
        <dbReference type="ChEBI" id="CHEBI:37563"/>
        <dbReference type="ChEBI" id="CHEBI:57823"/>
        <dbReference type="ChEBI" id="CHEBI:58262"/>
        <dbReference type="EC" id="2.7.7.60"/>
    </reaction>
</comment>
<dbReference type="GO" id="GO:0019288">
    <property type="term" value="P:isopentenyl diphosphate biosynthetic process, methylerythritol 4-phosphate pathway"/>
    <property type="evidence" value="ECO:0007669"/>
    <property type="project" value="UniProtKB-UniRule"/>
</dbReference>
<dbReference type="RefSeq" id="WP_179819466.1">
    <property type="nucleotide sequence ID" value="NZ_JACCCO010000001.1"/>
</dbReference>